<evidence type="ECO:0000313" key="8">
    <source>
        <dbReference type="Proteomes" id="UP000189431"/>
    </source>
</evidence>
<keyword evidence="4" id="KW-0812">Transmembrane</keyword>
<dbReference type="InterPro" id="IPR033414">
    <property type="entry name" value="Sensor_dom"/>
</dbReference>
<comment type="catalytic activity">
    <reaction evidence="1">
        <text>ATP + protein L-histidine = ADP + protein N-phospho-L-histidine.</text>
        <dbReference type="EC" id="2.7.13.3"/>
    </reaction>
</comment>
<dbReference type="Proteomes" id="UP000189431">
    <property type="component" value="Unassembled WGS sequence"/>
</dbReference>
<reference evidence="8" key="1">
    <citation type="submission" date="2017-01" db="EMBL/GenBank/DDBJ databases">
        <title>Draft genome of the species Salinivibrio costicola subsp. alcaliphilus.</title>
        <authorList>
            <person name="Lopez-Hermoso C."/>
            <person name="De La Haba R."/>
            <person name="Sanchez-Porro C."/>
            <person name="Ventosa A."/>
        </authorList>
    </citation>
    <scope>NUCLEOTIDE SEQUENCE [LARGE SCALE GENOMIC DNA]</scope>
    <source>
        <strain evidence="8">CBH448</strain>
    </source>
</reference>
<dbReference type="InterPro" id="IPR036097">
    <property type="entry name" value="HisK_dim/P_sf"/>
</dbReference>
<evidence type="ECO:0000256" key="2">
    <source>
        <dbReference type="ARBA" id="ARBA00012438"/>
    </source>
</evidence>
<dbReference type="InterPro" id="IPR036890">
    <property type="entry name" value="HATPase_C_sf"/>
</dbReference>
<dbReference type="EMBL" id="MUFR01000035">
    <property type="protein sequence ID" value="OOF33237.1"/>
    <property type="molecule type" value="Genomic_DNA"/>
</dbReference>
<feature type="domain" description="PAC" evidence="6">
    <location>
        <begin position="312"/>
        <end position="363"/>
    </location>
</feature>
<dbReference type="Gene3D" id="1.10.287.130">
    <property type="match status" value="1"/>
</dbReference>
<comment type="caution">
    <text evidence="7">The sequence shown here is derived from an EMBL/GenBank/DDBJ whole genome shotgun (WGS) entry which is preliminary data.</text>
</comment>
<dbReference type="CDD" id="cd00082">
    <property type="entry name" value="HisKA"/>
    <property type="match status" value="1"/>
</dbReference>
<dbReference type="SUPFAM" id="SSF55785">
    <property type="entry name" value="PYP-like sensor domain (PAS domain)"/>
    <property type="match status" value="1"/>
</dbReference>
<evidence type="ECO:0000259" key="6">
    <source>
        <dbReference type="PROSITE" id="PS50113"/>
    </source>
</evidence>
<dbReference type="SMART" id="SM00387">
    <property type="entry name" value="HATPase_c"/>
    <property type="match status" value="1"/>
</dbReference>
<feature type="domain" description="Histidine kinase" evidence="5">
    <location>
        <begin position="408"/>
        <end position="639"/>
    </location>
</feature>
<keyword evidence="4" id="KW-0472">Membrane</keyword>
<dbReference type="Pfam" id="PF17149">
    <property type="entry name" value="CHASE5"/>
    <property type="match status" value="1"/>
</dbReference>
<dbReference type="PROSITE" id="PS50113">
    <property type="entry name" value="PAC"/>
    <property type="match status" value="1"/>
</dbReference>
<sequence>MGKLHKFEQGLSHPLFSIVGRRIILLMVLLSGVFTIMTTLLQLSWDYEEAFNNVDKRQYEIKNVHADLLASSLWVFDLVSAQNRLNGLVNLPYIDYLSIEFDEVVLDAGQPNTQSTVTSETVLTYVHPDTERRIELGVLKIESDTQKIYDVLLQQFLVTLLLNGVKTLIVCALILWVFHQSVSQRVFAIAKHLRQFDPLAPTHEPLNLKHRKFIMEKNDELDWLADETNKITLRISNLYQNIILEQQRLADFTNAASDWLWETDATQRLTFCSEAMQSALAISIEPPTKIKAVPALIHCASLLNKMDACENFTMCEEQITLDGNTYYFVFQGVAHFNHQGFVGFRGTAIDITELKQTQFELEKLNQTLEATVETRTQDLEHSMAHLKAAQNQLVESEKLAALGRLVAGVAHEVNTPLGIAVTANSVIKEAVSRLNTAFEQQTLTSQQYTEWMQQITDGTGMLENNLNRAARLIRDFKQTAVDQVSESRSQFRPVQTLDALVGSLHPETKKVPVTPVVEGDAELLMNSLPGVLTQVISNLVMNSVRHAFEGVSNPNIHIKVIDHNNEVDIVYTDNGVGVPPDLHQRIFEPFYTSKRGKGGSGLGLNLVFNLVYQKLQGQLKFDSDVNQGVAVTLTLPKFLQASPHLEDTETKNGGAVNE</sequence>
<gene>
    <name evidence="7" type="ORF">BZJ21_11915</name>
</gene>
<keyword evidence="3" id="KW-0597">Phosphoprotein</keyword>
<organism evidence="7 8">
    <name type="scientific">Salinivibrio costicola subsp. alcaliphilus</name>
    <dbReference type="NCBI Taxonomy" id="272773"/>
    <lineage>
        <taxon>Bacteria</taxon>
        <taxon>Pseudomonadati</taxon>
        <taxon>Pseudomonadota</taxon>
        <taxon>Gammaproteobacteria</taxon>
        <taxon>Vibrionales</taxon>
        <taxon>Vibrionaceae</taxon>
        <taxon>Salinivibrio</taxon>
    </lineage>
</organism>
<keyword evidence="7" id="KW-0067">ATP-binding</keyword>
<dbReference type="PANTHER" id="PTHR43065">
    <property type="entry name" value="SENSOR HISTIDINE KINASE"/>
    <property type="match status" value="1"/>
</dbReference>
<dbReference type="PROSITE" id="PS50109">
    <property type="entry name" value="HIS_KIN"/>
    <property type="match status" value="1"/>
</dbReference>
<dbReference type="InterPro" id="IPR004358">
    <property type="entry name" value="Sig_transdc_His_kin-like_C"/>
</dbReference>
<dbReference type="InterPro" id="IPR003594">
    <property type="entry name" value="HATPase_dom"/>
</dbReference>
<dbReference type="EC" id="2.7.13.3" evidence="2"/>
<protein>
    <recommendedName>
        <fullName evidence="2">histidine kinase</fullName>
        <ecNumber evidence="2">2.7.13.3</ecNumber>
    </recommendedName>
</protein>
<evidence type="ECO:0000256" key="4">
    <source>
        <dbReference type="SAM" id="Phobius"/>
    </source>
</evidence>
<dbReference type="PANTHER" id="PTHR43065:SF42">
    <property type="entry name" value="TWO-COMPONENT SENSOR PPRA"/>
    <property type="match status" value="1"/>
</dbReference>
<dbReference type="InterPro" id="IPR035965">
    <property type="entry name" value="PAS-like_dom_sf"/>
</dbReference>
<accession>A0ABX3KQB3</accession>
<dbReference type="GO" id="GO:0005524">
    <property type="term" value="F:ATP binding"/>
    <property type="evidence" value="ECO:0007669"/>
    <property type="project" value="UniProtKB-KW"/>
</dbReference>
<feature type="transmembrane region" description="Helical" evidence="4">
    <location>
        <begin position="23"/>
        <end position="43"/>
    </location>
</feature>
<evidence type="ECO:0000259" key="5">
    <source>
        <dbReference type="PROSITE" id="PS50109"/>
    </source>
</evidence>
<dbReference type="InterPro" id="IPR005467">
    <property type="entry name" value="His_kinase_dom"/>
</dbReference>
<dbReference type="Gene3D" id="3.30.565.10">
    <property type="entry name" value="Histidine kinase-like ATPase, C-terminal domain"/>
    <property type="match status" value="1"/>
</dbReference>
<proteinExistence type="predicted"/>
<keyword evidence="7" id="KW-0547">Nucleotide-binding</keyword>
<keyword evidence="8" id="KW-1185">Reference proteome</keyword>
<feature type="transmembrane region" description="Helical" evidence="4">
    <location>
        <begin position="156"/>
        <end position="178"/>
    </location>
</feature>
<evidence type="ECO:0000313" key="7">
    <source>
        <dbReference type="EMBL" id="OOF33237.1"/>
    </source>
</evidence>
<dbReference type="SUPFAM" id="SSF47384">
    <property type="entry name" value="Homodimeric domain of signal transducing histidine kinase"/>
    <property type="match status" value="1"/>
</dbReference>
<name>A0ABX3KQB3_SALCS</name>
<keyword evidence="4" id="KW-1133">Transmembrane helix</keyword>
<dbReference type="InterPro" id="IPR000700">
    <property type="entry name" value="PAS-assoc_C"/>
</dbReference>
<dbReference type="SUPFAM" id="SSF55874">
    <property type="entry name" value="ATPase domain of HSP90 chaperone/DNA topoisomerase II/histidine kinase"/>
    <property type="match status" value="1"/>
</dbReference>
<dbReference type="CDD" id="cd00075">
    <property type="entry name" value="HATPase"/>
    <property type="match status" value="1"/>
</dbReference>
<dbReference type="PRINTS" id="PR00344">
    <property type="entry name" value="BCTRLSENSOR"/>
</dbReference>
<dbReference type="Pfam" id="PF02518">
    <property type="entry name" value="HATPase_c"/>
    <property type="match status" value="1"/>
</dbReference>
<dbReference type="Gene3D" id="3.30.450.20">
    <property type="entry name" value="PAS domain"/>
    <property type="match status" value="1"/>
</dbReference>
<dbReference type="InterPro" id="IPR003661">
    <property type="entry name" value="HisK_dim/P_dom"/>
</dbReference>
<evidence type="ECO:0000256" key="1">
    <source>
        <dbReference type="ARBA" id="ARBA00000085"/>
    </source>
</evidence>
<dbReference type="RefSeq" id="WP_077669886.1">
    <property type="nucleotide sequence ID" value="NZ_MUFR01000035.1"/>
</dbReference>
<evidence type="ECO:0000256" key="3">
    <source>
        <dbReference type="ARBA" id="ARBA00022553"/>
    </source>
</evidence>